<evidence type="ECO:0000256" key="2">
    <source>
        <dbReference type="ARBA" id="ARBA00022475"/>
    </source>
</evidence>
<dbReference type="InterPro" id="IPR002293">
    <property type="entry name" value="AA/rel_permease1"/>
</dbReference>
<protein>
    <recommendedName>
        <fullName evidence="9">Amino acid permease</fullName>
    </recommendedName>
</protein>
<keyword evidence="8" id="KW-1185">Reference proteome</keyword>
<evidence type="ECO:0000256" key="3">
    <source>
        <dbReference type="ARBA" id="ARBA00022692"/>
    </source>
</evidence>
<proteinExistence type="predicted"/>
<evidence type="ECO:0000256" key="6">
    <source>
        <dbReference type="SAM" id="Phobius"/>
    </source>
</evidence>
<keyword evidence="2" id="KW-1003">Cell membrane</keyword>
<dbReference type="GO" id="GO:0005886">
    <property type="term" value="C:plasma membrane"/>
    <property type="evidence" value="ECO:0007669"/>
    <property type="project" value="UniProtKB-SubCell"/>
</dbReference>
<sequence length="439" mass="45855">MRSELARELSGKQAVVIGLGSMLGAGVFTVFAPAAALAGWALPVSLALAAAVAFANGTASAQLAARYPKAGGSYVYGREKLGAWPGFFAGWCFVIGKTASLAAMALVAGHYLTPSTPRITGLAILAVLTVIACLGIQRTALATAVIVSIVLLILGCLIVTSFELPAAFPMRTHITGSVAWDDVDTWQGIARGAALMFFAFAGYARIATMGEEIRKPERAIPSATHQSIGLVALLYAVLTYLLLTRLGPEAVAASDIPLAKLADVTRFERIAVVLNFTAALAATGVMLALLAGISRTILAMARNDDLPRVLARTTSRKVPALATVLNAAVVAVLVLTLDSIETAIGFSAFGVLLYYSVANLSALRQPAEERRYPRALHVAGLLACLALVASLPPRSLAIGLAIVFAGLIYRLIAVGLMAHRRRSNGETIEPRPGKDAEDA</sequence>
<dbReference type="InterPro" id="IPR050367">
    <property type="entry name" value="APC_superfamily"/>
</dbReference>
<evidence type="ECO:0000256" key="1">
    <source>
        <dbReference type="ARBA" id="ARBA00004651"/>
    </source>
</evidence>
<feature type="transmembrane region" description="Helical" evidence="6">
    <location>
        <begin position="343"/>
        <end position="363"/>
    </location>
</feature>
<dbReference type="RefSeq" id="WP_073716817.1">
    <property type="nucleotide sequence ID" value="NZ_MQVR01000043.1"/>
</dbReference>
<organism evidence="7 8">
    <name type="scientific">Bowdeniella nasicola</name>
    <dbReference type="NCBI Taxonomy" id="208480"/>
    <lineage>
        <taxon>Bacteria</taxon>
        <taxon>Bacillati</taxon>
        <taxon>Actinomycetota</taxon>
        <taxon>Actinomycetes</taxon>
        <taxon>Actinomycetales</taxon>
        <taxon>Actinomycetaceae</taxon>
        <taxon>Bowdeniella</taxon>
    </lineage>
</organism>
<name>A0A1Q5Q1Y7_9ACTO</name>
<feature type="transmembrane region" description="Helical" evidence="6">
    <location>
        <begin position="143"/>
        <end position="168"/>
    </location>
</feature>
<evidence type="ECO:0000256" key="5">
    <source>
        <dbReference type="ARBA" id="ARBA00023136"/>
    </source>
</evidence>
<dbReference type="AlphaFoldDB" id="A0A1Q5Q1Y7"/>
<feature type="transmembrane region" description="Helical" evidence="6">
    <location>
        <begin position="40"/>
        <end position="65"/>
    </location>
</feature>
<feature type="transmembrane region" description="Helical" evidence="6">
    <location>
        <begin position="188"/>
        <end position="206"/>
    </location>
</feature>
<evidence type="ECO:0000256" key="4">
    <source>
        <dbReference type="ARBA" id="ARBA00022989"/>
    </source>
</evidence>
<evidence type="ECO:0000313" key="8">
    <source>
        <dbReference type="Proteomes" id="UP000185628"/>
    </source>
</evidence>
<dbReference type="PIRSF" id="PIRSF006060">
    <property type="entry name" value="AA_transporter"/>
    <property type="match status" value="1"/>
</dbReference>
<dbReference type="PANTHER" id="PTHR42770:SF7">
    <property type="entry name" value="MEMBRANE PROTEIN"/>
    <property type="match status" value="1"/>
</dbReference>
<gene>
    <name evidence="7" type="ORF">BSZ39_07915</name>
</gene>
<feature type="transmembrane region" description="Helical" evidence="6">
    <location>
        <begin position="12"/>
        <end position="34"/>
    </location>
</feature>
<dbReference type="Proteomes" id="UP000185628">
    <property type="component" value="Unassembled WGS sequence"/>
</dbReference>
<feature type="transmembrane region" description="Helical" evidence="6">
    <location>
        <begin position="118"/>
        <end position="136"/>
    </location>
</feature>
<comment type="subcellular location">
    <subcellularLocation>
        <location evidence="1">Cell membrane</location>
        <topology evidence="1">Multi-pass membrane protein</topology>
    </subcellularLocation>
</comment>
<keyword evidence="5 6" id="KW-0472">Membrane</keyword>
<feature type="transmembrane region" description="Helical" evidence="6">
    <location>
        <begin position="397"/>
        <end position="418"/>
    </location>
</feature>
<feature type="transmembrane region" description="Helical" evidence="6">
    <location>
        <begin position="86"/>
        <end position="112"/>
    </location>
</feature>
<dbReference type="Pfam" id="PF13520">
    <property type="entry name" value="AA_permease_2"/>
    <property type="match status" value="1"/>
</dbReference>
<keyword evidence="4 6" id="KW-1133">Transmembrane helix</keyword>
<feature type="transmembrane region" description="Helical" evidence="6">
    <location>
        <begin position="227"/>
        <end position="243"/>
    </location>
</feature>
<dbReference type="EMBL" id="MQVR01000043">
    <property type="protein sequence ID" value="OKL53725.1"/>
    <property type="molecule type" value="Genomic_DNA"/>
</dbReference>
<evidence type="ECO:0000313" key="7">
    <source>
        <dbReference type="EMBL" id="OKL53725.1"/>
    </source>
</evidence>
<feature type="transmembrane region" description="Helical" evidence="6">
    <location>
        <begin position="270"/>
        <end position="298"/>
    </location>
</feature>
<evidence type="ECO:0008006" key="9">
    <source>
        <dbReference type="Google" id="ProtNLM"/>
    </source>
</evidence>
<feature type="transmembrane region" description="Helical" evidence="6">
    <location>
        <begin position="375"/>
        <end position="391"/>
    </location>
</feature>
<dbReference type="OrthoDB" id="259687at2"/>
<feature type="transmembrane region" description="Helical" evidence="6">
    <location>
        <begin position="318"/>
        <end position="337"/>
    </location>
</feature>
<accession>A0A1Q5Q1Y7</accession>
<keyword evidence="3 6" id="KW-0812">Transmembrane</keyword>
<dbReference type="PANTHER" id="PTHR42770">
    <property type="entry name" value="AMINO ACID TRANSPORTER-RELATED"/>
    <property type="match status" value="1"/>
</dbReference>
<reference evidence="8" key="1">
    <citation type="submission" date="2016-12" db="EMBL/GenBank/DDBJ databases">
        <authorList>
            <person name="Meng X."/>
        </authorList>
    </citation>
    <scope>NUCLEOTIDE SEQUENCE [LARGE SCALE GENOMIC DNA]</scope>
    <source>
        <strain evidence="8">DSM 19116</strain>
    </source>
</reference>
<comment type="caution">
    <text evidence="7">The sequence shown here is derived from an EMBL/GenBank/DDBJ whole genome shotgun (WGS) entry which is preliminary data.</text>
</comment>
<dbReference type="GO" id="GO:0022857">
    <property type="term" value="F:transmembrane transporter activity"/>
    <property type="evidence" value="ECO:0007669"/>
    <property type="project" value="InterPro"/>
</dbReference>
<dbReference type="Gene3D" id="1.20.1740.10">
    <property type="entry name" value="Amino acid/polyamine transporter I"/>
    <property type="match status" value="1"/>
</dbReference>